<keyword evidence="1" id="KW-0732">Signal</keyword>
<proteinExistence type="predicted"/>
<name>A0ABP7SUR5_9PSEU</name>
<evidence type="ECO:0000256" key="1">
    <source>
        <dbReference type="SAM" id="SignalP"/>
    </source>
</evidence>
<evidence type="ECO:0000313" key="3">
    <source>
        <dbReference type="Proteomes" id="UP001501747"/>
    </source>
</evidence>
<accession>A0ABP7SUR5</accession>
<dbReference type="RefSeq" id="WP_344877800.1">
    <property type="nucleotide sequence ID" value="NZ_BAABAL010000017.1"/>
</dbReference>
<sequence>MARVLRSLLTGAAVAAVAAGALAVAPASAFANPTPELYPTFAKCEKRAASIRQGSVGAWCEAEKVGRPPLTATLWRLHISGA</sequence>
<gene>
    <name evidence="2" type="ORF">GCM10022247_44470</name>
</gene>
<feature type="signal peptide" evidence="1">
    <location>
        <begin position="1"/>
        <end position="31"/>
    </location>
</feature>
<feature type="chain" id="PRO_5047516221" evidence="1">
    <location>
        <begin position="32"/>
        <end position="82"/>
    </location>
</feature>
<reference evidence="3" key="1">
    <citation type="journal article" date="2019" name="Int. J. Syst. Evol. Microbiol.">
        <title>The Global Catalogue of Microorganisms (GCM) 10K type strain sequencing project: providing services to taxonomists for standard genome sequencing and annotation.</title>
        <authorList>
            <consortium name="The Broad Institute Genomics Platform"/>
            <consortium name="The Broad Institute Genome Sequencing Center for Infectious Disease"/>
            <person name="Wu L."/>
            <person name="Ma J."/>
        </authorList>
    </citation>
    <scope>NUCLEOTIDE SEQUENCE [LARGE SCALE GENOMIC DNA]</scope>
    <source>
        <strain evidence="3">JCM 17342</strain>
    </source>
</reference>
<dbReference type="PROSITE" id="PS51318">
    <property type="entry name" value="TAT"/>
    <property type="match status" value="1"/>
</dbReference>
<comment type="caution">
    <text evidence="2">The sequence shown here is derived from an EMBL/GenBank/DDBJ whole genome shotgun (WGS) entry which is preliminary data.</text>
</comment>
<protein>
    <submittedName>
        <fullName evidence="2">Uncharacterized protein</fullName>
    </submittedName>
</protein>
<dbReference type="Proteomes" id="UP001501747">
    <property type="component" value="Unassembled WGS sequence"/>
</dbReference>
<dbReference type="EMBL" id="BAABAL010000017">
    <property type="protein sequence ID" value="GAA4016483.1"/>
    <property type="molecule type" value="Genomic_DNA"/>
</dbReference>
<dbReference type="InterPro" id="IPR006311">
    <property type="entry name" value="TAT_signal"/>
</dbReference>
<organism evidence="2 3">
    <name type="scientific">Allokutzneria multivorans</name>
    <dbReference type="NCBI Taxonomy" id="1142134"/>
    <lineage>
        <taxon>Bacteria</taxon>
        <taxon>Bacillati</taxon>
        <taxon>Actinomycetota</taxon>
        <taxon>Actinomycetes</taxon>
        <taxon>Pseudonocardiales</taxon>
        <taxon>Pseudonocardiaceae</taxon>
        <taxon>Allokutzneria</taxon>
    </lineage>
</organism>
<evidence type="ECO:0000313" key="2">
    <source>
        <dbReference type="EMBL" id="GAA4016483.1"/>
    </source>
</evidence>
<keyword evidence="3" id="KW-1185">Reference proteome</keyword>